<dbReference type="Proteomes" id="UP000317421">
    <property type="component" value="Unassembled WGS sequence"/>
</dbReference>
<dbReference type="Pfam" id="PF09861">
    <property type="entry name" value="Lar_N"/>
    <property type="match status" value="1"/>
</dbReference>
<dbReference type="RefSeq" id="WP_146445926.1">
    <property type="nucleotide sequence ID" value="NZ_SJPR01000004.1"/>
</dbReference>
<dbReference type="Gene3D" id="3.90.226.30">
    <property type="match status" value="1"/>
</dbReference>
<name>A0A5C6A864_9BACT</name>
<gene>
    <name evidence="2" type="ORF">Pla108_32290</name>
</gene>
<keyword evidence="3" id="KW-1185">Reference proteome</keyword>
<dbReference type="Gene3D" id="3.40.50.11440">
    <property type="match status" value="1"/>
</dbReference>
<sequence>MNAADEPSLLADLGGPEGLDSCDLEDIVERIADKWVLQAGVERLLLLPPDHTRLYSQAGRITDSLWKLLSDRVAIDVMPALGTHHPMKPAQLRMMFGDAIPLERFIAHNWRDDLTPLGVIPGERLGELSGGQMNDPVEVAVNKRIVSGEYDLALSIGQVVPHEVIGFANHSKNVCIGCGGGGMLHQSHFLGAVCGIEQVLGVSDTPVRRLMNQGFYDFVRPKADVRFVLTVVEDKPTGPQLAAVTAGAGTACFDWAAALAGDRNLNHLDRPIDRAVVWLDPREFTSTWLGNKAIYRTRKAMADNGELIVLAPAVDTFGEDKTIDMLIRRHGYCGTPGTLAALESDPELAANLSAAAHLIHGSTEGRFNVTYCTGDGLSAEEIRSVGYEHRPVAEAMAAFGVSDSLADGWQDAPDGKPFYFIRNPALGLWTS</sequence>
<proteinExistence type="predicted"/>
<evidence type="ECO:0000313" key="3">
    <source>
        <dbReference type="Proteomes" id="UP000317421"/>
    </source>
</evidence>
<protein>
    <recommendedName>
        <fullName evidence="1">LarA-like N-terminal domain-containing protein</fullName>
    </recommendedName>
</protein>
<dbReference type="InterPro" id="IPR048068">
    <property type="entry name" value="LarA-like"/>
</dbReference>
<accession>A0A5C6A864</accession>
<dbReference type="InterPro" id="IPR018657">
    <property type="entry name" value="LarA-like_N"/>
</dbReference>
<dbReference type="InterPro" id="IPR043166">
    <property type="entry name" value="LarA-like_C"/>
</dbReference>
<organism evidence="2 3">
    <name type="scientific">Botrimarina colliarenosi</name>
    <dbReference type="NCBI Taxonomy" id="2528001"/>
    <lineage>
        <taxon>Bacteria</taxon>
        <taxon>Pseudomonadati</taxon>
        <taxon>Planctomycetota</taxon>
        <taxon>Planctomycetia</taxon>
        <taxon>Pirellulales</taxon>
        <taxon>Lacipirellulaceae</taxon>
        <taxon>Botrimarina</taxon>
    </lineage>
</organism>
<dbReference type="PANTHER" id="PTHR33171">
    <property type="entry name" value="LAR_N DOMAIN-CONTAINING PROTEIN"/>
    <property type="match status" value="1"/>
</dbReference>
<evidence type="ECO:0000313" key="2">
    <source>
        <dbReference type="EMBL" id="TWT96144.1"/>
    </source>
</evidence>
<dbReference type="OrthoDB" id="9770545at2"/>
<dbReference type="PANTHER" id="PTHR33171:SF17">
    <property type="entry name" value="LARA-LIKE N-TERMINAL DOMAIN-CONTAINING PROTEIN"/>
    <property type="match status" value="1"/>
</dbReference>
<dbReference type="GO" id="GO:0050043">
    <property type="term" value="F:lactate racemase activity"/>
    <property type="evidence" value="ECO:0007669"/>
    <property type="project" value="InterPro"/>
</dbReference>
<dbReference type="EMBL" id="SJPR01000004">
    <property type="protein sequence ID" value="TWT96144.1"/>
    <property type="molecule type" value="Genomic_DNA"/>
</dbReference>
<dbReference type="AlphaFoldDB" id="A0A5C6A864"/>
<evidence type="ECO:0000259" key="1">
    <source>
        <dbReference type="Pfam" id="PF09861"/>
    </source>
</evidence>
<comment type="caution">
    <text evidence="2">The sequence shown here is derived from an EMBL/GenBank/DDBJ whole genome shotgun (WGS) entry which is preliminary data.</text>
</comment>
<feature type="domain" description="LarA-like N-terminal" evidence="1">
    <location>
        <begin position="42"/>
        <end position="190"/>
    </location>
</feature>
<reference evidence="2 3" key="1">
    <citation type="submission" date="2019-02" db="EMBL/GenBank/DDBJ databases">
        <title>Deep-cultivation of Planctomycetes and their phenomic and genomic characterization uncovers novel biology.</title>
        <authorList>
            <person name="Wiegand S."/>
            <person name="Jogler M."/>
            <person name="Boedeker C."/>
            <person name="Pinto D."/>
            <person name="Vollmers J."/>
            <person name="Rivas-Marin E."/>
            <person name="Kohn T."/>
            <person name="Peeters S.H."/>
            <person name="Heuer A."/>
            <person name="Rast P."/>
            <person name="Oberbeckmann S."/>
            <person name="Bunk B."/>
            <person name="Jeske O."/>
            <person name="Meyerdierks A."/>
            <person name="Storesund J.E."/>
            <person name="Kallscheuer N."/>
            <person name="Luecker S."/>
            <person name="Lage O.M."/>
            <person name="Pohl T."/>
            <person name="Merkel B.J."/>
            <person name="Hornburger P."/>
            <person name="Mueller R.-W."/>
            <person name="Bruemmer F."/>
            <person name="Labrenz M."/>
            <person name="Spormann A.M."/>
            <person name="Op Den Camp H."/>
            <person name="Overmann J."/>
            <person name="Amann R."/>
            <person name="Jetten M.S.M."/>
            <person name="Mascher T."/>
            <person name="Medema M.H."/>
            <person name="Devos D.P."/>
            <person name="Kaster A.-K."/>
            <person name="Ovreas L."/>
            <person name="Rohde M."/>
            <person name="Galperin M.Y."/>
            <person name="Jogler C."/>
        </authorList>
    </citation>
    <scope>NUCLEOTIDE SEQUENCE [LARGE SCALE GENOMIC DNA]</scope>
    <source>
        <strain evidence="2 3">Pla108</strain>
    </source>
</reference>